<dbReference type="Gene3D" id="3.90.180.10">
    <property type="entry name" value="Medium-chain alcohol dehydrogenases, catalytic domain"/>
    <property type="match status" value="1"/>
</dbReference>
<evidence type="ECO:0000256" key="2">
    <source>
        <dbReference type="ARBA" id="ARBA00023002"/>
    </source>
</evidence>
<name>A0A1G8BR34_9BURK</name>
<dbReference type="GO" id="GO:0070402">
    <property type="term" value="F:NADPH binding"/>
    <property type="evidence" value="ECO:0007669"/>
    <property type="project" value="TreeGrafter"/>
</dbReference>
<organism evidence="4 5">
    <name type="scientific">Paraburkholderia phenazinium</name>
    <dbReference type="NCBI Taxonomy" id="60549"/>
    <lineage>
        <taxon>Bacteria</taxon>
        <taxon>Pseudomonadati</taxon>
        <taxon>Pseudomonadota</taxon>
        <taxon>Betaproteobacteria</taxon>
        <taxon>Burkholderiales</taxon>
        <taxon>Burkholderiaceae</taxon>
        <taxon>Paraburkholderia</taxon>
    </lineage>
</organism>
<dbReference type="RefSeq" id="WP_090686422.1">
    <property type="nucleotide sequence ID" value="NZ_FNCJ01000009.1"/>
</dbReference>
<dbReference type="OrthoDB" id="9805883at2"/>
<keyword evidence="2" id="KW-0560">Oxidoreductase</keyword>
<dbReference type="InterPro" id="IPR013149">
    <property type="entry name" value="ADH-like_C"/>
</dbReference>
<dbReference type="InterPro" id="IPR013154">
    <property type="entry name" value="ADH-like_N"/>
</dbReference>
<gene>
    <name evidence="4" type="ORF">SAMN05216466_109128</name>
</gene>
<sequence>MPKIVRFYEHGGPEVLKIEDVEVAPPGAGEVTLQVKALGLNRAESMFRSGQYVEGGEFPARLGYEAAGVVSALGSGVTEVAVGDAVSLIPPLSITRWGTYGEVATVPAALLVKHPASLGWTEAAAVWMQYVTAWGALIEIAKLGAGDTVIVTAASSSVGLAAIQIAKSVGATTIATTRSRAKQDALLAFGADHVIATDHEDLPARVHEITGGKGARVAFDPVVGPMLPKLAEALAPHGILFEYGALDLEATPFPLFPVLGKMLTVHGYQYKQIVADAGRLERAKRFILEGLASGVLKPVIDRTFTLDQIVDAHRYLESNQQFGKIVVTV</sequence>
<feature type="domain" description="Enoyl reductase (ER)" evidence="3">
    <location>
        <begin position="11"/>
        <end position="327"/>
    </location>
</feature>
<evidence type="ECO:0000259" key="3">
    <source>
        <dbReference type="SMART" id="SM00829"/>
    </source>
</evidence>
<dbReference type="InterPro" id="IPR020843">
    <property type="entry name" value="ER"/>
</dbReference>
<keyword evidence="1" id="KW-0521">NADP</keyword>
<dbReference type="SUPFAM" id="SSF50129">
    <property type="entry name" value="GroES-like"/>
    <property type="match status" value="1"/>
</dbReference>
<protein>
    <submittedName>
        <fullName evidence="4">NADPH:quinone reductase</fullName>
    </submittedName>
</protein>
<dbReference type="Pfam" id="PF00107">
    <property type="entry name" value="ADH_zinc_N"/>
    <property type="match status" value="1"/>
</dbReference>
<dbReference type="SUPFAM" id="SSF51735">
    <property type="entry name" value="NAD(P)-binding Rossmann-fold domains"/>
    <property type="match status" value="1"/>
</dbReference>
<dbReference type="Proteomes" id="UP000199706">
    <property type="component" value="Unassembled WGS sequence"/>
</dbReference>
<dbReference type="EMBL" id="FNCJ01000009">
    <property type="protein sequence ID" value="SDH35533.1"/>
    <property type="molecule type" value="Genomic_DNA"/>
</dbReference>
<dbReference type="Gene3D" id="3.40.50.720">
    <property type="entry name" value="NAD(P)-binding Rossmann-like Domain"/>
    <property type="match status" value="1"/>
</dbReference>
<dbReference type="Pfam" id="PF08240">
    <property type="entry name" value="ADH_N"/>
    <property type="match status" value="1"/>
</dbReference>
<evidence type="ECO:0000256" key="1">
    <source>
        <dbReference type="ARBA" id="ARBA00022857"/>
    </source>
</evidence>
<dbReference type="PANTHER" id="PTHR48106:SF5">
    <property type="entry name" value="ZINC-CONTAINING ALCOHOL DEHYDROGENASE"/>
    <property type="match status" value="1"/>
</dbReference>
<dbReference type="SMART" id="SM00829">
    <property type="entry name" value="PKS_ER"/>
    <property type="match status" value="1"/>
</dbReference>
<proteinExistence type="predicted"/>
<evidence type="ECO:0000313" key="4">
    <source>
        <dbReference type="EMBL" id="SDH35533.1"/>
    </source>
</evidence>
<accession>A0A1G8BR34</accession>
<dbReference type="GO" id="GO:0016651">
    <property type="term" value="F:oxidoreductase activity, acting on NAD(P)H"/>
    <property type="evidence" value="ECO:0007669"/>
    <property type="project" value="TreeGrafter"/>
</dbReference>
<dbReference type="PANTHER" id="PTHR48106">
    <property type="entry name" value="QUINONE OXIDOREDUCTASE PIG3-RELATED"/>
    <property type="match status" value="1"/>
</dbReference>
<reference evidence="4 5" key="1">
    <citation type="submission" date="2016-10" db="EMBL/GenBank/DDBJ databases">
        <authorList>
            <person name="de Groot N.N."/>
        </authorList>
    </citation>
    <scope>NUCLEOTIDE SEQUENCE [LARGE SCALE GENOMIC DNA]</scope>
    <source>
        <strain evidence="4 5">LMG 2247</strain>
    </source>
</reference>
<dbReference type="InterPro" id="IPR036291">
    <property type="entry name" value="NAD(P)-bd_dom_sf"/>
</dbReference>
<dbReference type="CDD" id="cd08268">
    <property type="entry name" value="MDR2"/>
    <property type="match status" value="1"/>
</dbReference>
<dbReference type="AlphaFoldDB" id="A0A1G8BR34"/>
<evidence type="ECO:0000313" key="5">
    <source>
        <dbReference type="Proteomes" id="UP000199706"/>
    </source>
</evidence>
<dbReference type="InterPro" id="IPR011032">
    <property type="entry name" value="GroES-like_sf"/>
</dbReference>